<feature type="transmembrane region" description="Helical" evidence="7">
    <location>
        <begin position="313"/>
        <end position="333"/>
    </location>
</feature>
<dbReference type="EMBL" id="CP037901">
    <property type="protein sequence ID" value="QBP12515.1"/>
    <property type="molecule type" value="Genomic_DNA"/>
</dbReference>
<feature type="transmembrane region" description="Helical" evidence="7">
    <location>
        <begin position="281"/>
        <end position="301"/>
    </location>
</feature>
<evidence type="ECO:0000256" key="5">
    <source>
        <dbReference type="ARBA" id="ARBA00022989"/>
    </source>
</evidence>
<dbReference type="Proteomes" id="UP000253772">
    <property type="component" value="Chromosome c2"/>
</dbReference>
<evidence type="ECO:0000256" key="7">
    <source>
        <dbReference type="SAM" id="Phobius"/>
    </source>
</evidence>
<keyword evidence="3" id="KW-1003">Cell membrane</keyword>
<dbReference type="InterPro" id="IPR020846">
    <property type="entry name" value="MFS_dom"/>
</dbReference>
<protein>
    <submittedName>
        <fullName evidence="9">MFS transporter</fullName>
    </submittedName>
</protein>
<evidence type="ECO:0000256" key="2">
    <source>
        <dbReference type="ARBA" id="ARBA00022448"/>
    </source>
</evidence>
<dbReference type="AlphaFoldDB" id="A0A482ITY3"/>
<proteinExistence type="predicted"/>
<dbReference type="OrthoDB" id="6766492at2"/>
<dbReference type="PANTHER" id="PTHR43045">
    <property type="entry name" value="SHIKIMATE TRANSPORTER"/>
    <property type="match status" value="1"/>
</dbReference>
<feature type="transmembrane region" description="Helical" evidence="7">
    <location>
        <begin position="61"/>
        <end position="86"/>
    </location>
</feature>
<feature type="transmembrane region" description="Helical" evidence="7">
    <location>
        <begin position="202"/>
        <end position="221"/>
    </location>
</feature>
<dbReference type="PROSITE" id="PS00217">
    <property type="entry name" value="SUGAR_TRANSPORT_2"/>
    <property type="match status" value="2"/>
</dbReference>
<gene>
    <name evidence="9" type="ORF">DDF84_022585</name>
</gene>
<dbReference type="GO" id="GO:0005886">
    <property type="term" value="C:plasma membrane"/>
    <property type="evidence" value="ECO:0007669"/>
    <property type="project" value="UniProtKB-SubCell"/>
</dbReference>
<dbReference type="InterPro" id="IPR036259">
    <property type="entry name" value="MFS_trans_sf"/>
</dbReference>
<evidence type="ECO:0000256" key="4">
    <source>
        <dbReference type="ARBA" id="ARBA00022692"/>
    </source>
</evidence>
<evidence type="ECO:0000313" key="10">
    <source>
        <dbReference type="Proteomes" id="UP000253772"/>
    </source>
</evidence>
<feature type="transmembrane region" description="Helical" evidence="7">
    <location>
        <begin position="405"/>
        <end position="426"/>
    </location>
</feature>
<feature type="transmembrane region" description="Helical" evidence="7">
    <location>
        <begin position="339"/>
        <end position="357"/>
    </location>
</feature>
<feature type="transmembrane region" description="Helical" evidence="7">
    <location>
        <begin position="378"/>
        <end position="399"/>
    </location>
</feature>
<evidence type="ECO:0000256" key="1">
    <source>
        <dbReference type="ARBA" id="ARBA00004651"/>
    </source>
</evidence>
<dbReference type="SUPFAM" id="SSF103473">
    <property type="entry name" value="MFS general substrate transporter"/>
    <property type="match status" value="1"/>
</dbReference>
<dbReference type="Pfam" id="PF00083">
    <property type="entry name" value="Sugar_tr"/>
    <property type="match status" value="1"/>
</dbReference>
<name>A0A482ITY3_9BURK</name>
<dbReference type="FunFam" id="1.20.1250.20:FF:000001">
    <property type="entry name" value="Dicarboxylate MFS transporter"/>
    <property type="match status" value="1"/>
</dbReference>
<keyword evidence="5 7" id="KW-1133">Transmembrane helix</keyword>
<dbReference type="PROSITE" id="PS50850">
    <property type="entry name" value="MFS"/>
    <property type="match status" value="1"/>
</dbReference>
<evidence type="ECO:0000256" key="3">
    <source>
        <dbReference type="ARBA" id="ARBA00022475"/>
    </source>
</evidence>
<feature type="transmembrane region" description="Helical" evidence="7">
    <location>
        <begin position="165"/>
        <end position="190"/>
    </location>
</feature>
<sequence length="436" mass="46170">MDVTAGARLNGAQASEHEAKLPKKVVIAGFVSTFTEWYDFLVYGTVAALVFNQLFFPKLDYVVGVLAAFSTFAVGFIARPVGGAFFGHFGDRVGRKKMLIVTLLLMALSTFGIGLLPTYETAGIAAPILLVILRFLQGISLGGEWGGVVLLIVEQSPTRSRGGNGVWVQIGGYLGPLAGTCVLAVVSSLITTEQFVAWGWRIPFLISILPLAVGLYFRLAMDEPAVFKKTKKAAMPLVEVLREKLSAIAGISFMHGAQSALLFIAIVYVPGHMKNMAGFTTTSASVAVLFMLVAAVVSTVASGILSDYIGRRLTIGIGLVVGALVAYPLFWSLGAKDASSVYLAMFFAGVSCGFIYGPEPAFFSELFPTRYRFTGISLGAQMGAVLGGATAPILAALIVEWTGNVGSVPILIVVWQIVGLLGLLSLSETKGKSLDF</sequence>
<feature type="transmembrane region" description="Helical" evidence="7">
    <location>
        <begin position="98"/>
        <end position="116"/>
    </location>
</feature>
<dbReference type="InterPro" id="IPR005828">
    <property type="entry name" value="MFS_sugar_transport-like"/>
</dbReference>
<evidence type="ECO:0000313" key="9">
    <source>
        <dbReference type="EMBL" id="QBP12515.1"/>
    </source>
</evidence>
<organism evidence="9 10">
    <name type="scientific">Cupriavidus metallidurans</name>
    <dbReference type="NCBI Taxonomy" id="119219"/>
    <lineage>
        <taxon>Bacteria</taxon>
        <taxon>Pseudomonadati</taxon>
        <taxon>Pseudomonadota</taxon>
        <taxon>Betaproteobacteria</taxon>
        <taxon>Burkholderiales</taxon>
        <taxon>Burkholderiaceae</taxon>
        <taxon>Cupriavidus</taxon>
    </lineage>
</organism>
<feature type="transmembrane region" description="Helical" evidence="7">
    <location>
        <begin position="245"/>
        <end position="269"/>
    </location>
</feature>
<dbReference type="PROSITE" id="PS00216">
    <property type="entry name" value="SUGAR_TRANSPORT_1"/>
    <property type="match status" value="1"/>
</dbReference>
<comment type="subcellular location">
    <subcellularLocation>
        <location evidence="1">Cell membrane</location>
        <topology evidence="1">Multi-pass membrane protein</topology>
    </subcellularLocation>
</comment>
<dbReference type="InterPro" id="IPR005829">
    <property type="entry name" value="Sugar_transporter_CS"/>
</dbReference>
<dbReference type="RefSeq" id="WP_111733958.1">
    <property type="nucleotide sequence ID" value="NZ_CP037901.1"/>
</dbReference>
<keyword evidence="4 7" id="KW-0812">Transmembrane</keyword>
<evidence type="ECO:0000259" key="8">
    <source>
        <dbReference type="PROSITE" id="PS50850"/>
    </source>
</evidence>
<accession>A0A482ITY3</accession>
<feature type="domain" description="Major facilitator superfamily (MFS) profile" evidence="8">
    <location>
        <begin position="25"/>
        <end position="430"/>
    </location>
</feature>
<keyword evidence="6 7" id="KW-0472">Membrane</keyword>
<evidence type="ECO:0000256" key="6">
    <source>
        <dbReference type="ARBA" id="ARBA00023136"/>
    </source>
</evidence>
<reference evidence="9 10" key="1">
    <citation type="submission" date="2019-03" db="EMBL/GenBank/DDBJ databases">
        <title>Comparative insights into the high quality Complete genome sequence of highly metal resistant Cupriavidus metallidurans strain BS1 isolated from a gold-copper mine.</title>
        <authorList>
            <person name="Mazhar H.S."/>
            <person name="Rensing C."/>
        </authorList>
    </citation>
    <scope>NUCLEOTIDE SEQUENCE [LARGE SCALE GENOMIC DNA]</scope>
    <source>
        <strain evidence="9 10">BS1</strain>
    </source>
</reference>
<dbReference type="Gene3D" id="1.20.1250.20">
    <property type="entry name" value="MFS general substrate transporter like domains"/>
    <property type="match status" value="1"/>
</dbReference>
<dbReference type="GO" id="GO:0022857">
    <property type="term" value="F:transmembrane transporter activity"/>
    <property type="evidence" value="ECO:0007669"/>
    <property type="project" value="InterPro"/>
</dbReference>
<dbReference type="PANTHER" id="PTHR43045:SF1">
    <property type="entry name" value="SHIKIMATE TRANSPORTER"/>
    <property type="match status" value="1"/>
</dbReference>
<feature type="transmembrane region" description="Helical" evidence="7">
    <location>
        <begin position="128"/>
        <end position="153"/>
    </location>
</feature>
<feature type="transmembrane region" description="Helical" evidence="7">
    <location>
        <begin position="37"/>
        <end position="55"/>
    </location>
</feature>
<dbReference type="CDD" id="cd17369">
    <property type="entry name" value="MFS_ShiA_like"/>
    <property type="match status" value="1"/>
</dbReference>
<keyword evidence="2" id="KW-0813">Transport</keyword>